<organism evidence="2 3">
    <name type="scientific">Phormidium yuhuli AB48</name>
    <dbReference type="NCBI Taxonomy" id="2940671"/>
    <lineage>
        <taxon>Bacteria</taxon>
        <taxon>Bacillati</taxon>
        <taxon>Cyanobacteriota</taxon>
        <taxon>Cyanophyceae</taxon>
        <taxon>Oscillatoriophycideae</taxon>
        <taxon>Oscillatoriales</taxon>
        <taxon>Oscillatoriaceae</taxon>
        <taxon>Phormidium</taxon>
        <taxon>Phormidium yuhuli</taxon>
    </lineage>
</organism>
<accession>A0ABY5AUA9</accession>
<gene>
    <name evidence="2" type="ORF">NEA10_08925</name>
</gene>
<dbReference type="NCBIfam" id="TIGR02595">
    <property type="entry name" value="PEP_CTERM"/>
    <property type="match status" value="1"/>
</dbReference>
<name>A0ABY5AUA9_9CYAN</name>
<reference evidence="2" key="1">
    <citation type="submission" date="2022-06" db="EMBL/GenBank/DDBJ databases">
        <title>Genome sequence of Phormidium yuhuli AB48 isolated from an industrial photobioreactor environment.</title>
        <authorList>
            <person name="Qiu Y."/>
            <person name="Noonan A.J.C."/>
            <person name="Dofher K."/>
            <person name="Koch M."/>
            <person name="Kieft B."/>
            <person name="Lin X."/>
            <person name="Ziels R.M."/>
            <person name="Hallam S.J."/>
        </authorList>
    </citation>
    <scope>NUCLEOTIDE SEQUENCE</scope>
    <source>
        <strain evidence="2">AB48</strain>
    </source>
</reference>
<dbReference type="EMBL" id="CP098611">
    <property type="protein sequence ID" value="USR92817.1"/>
    <property type="molecule type" value="Genomic_DNA"/>
</dbReference>
<evidence type="ECO:0000313" key="3">
    <source>
        <dbReference type="Proteomes" id="UP001056708"/>
    </source>
</evidence>
<proteinExistence type="predicted"/>
<evidence type="ECO:0000256" key="1">
    <source>
        <dbReference type="SAM" id="SignalP"/>
    </source>
</evidence>
<feature type="chain" id="PRO_5047115332" evidence="1">
    <location>
        <begin position="26"/>
        <end position="204"/>
    </location>
</feature>
<dbReference type="Proteomes" id="UP001056708">
    <property type="component" value="Chromosome"/>
</dbReference>
<dbReference type="InterPro" id="IPR013424">
    <property type="entry name" value="Ice-binding_C"/>
</dbReference>
<evidence type="ECO:0000313" key="2">
    <source>
        <dbReference type="EMBL" id="USR92817.1"/>
    </source>
</evidence>
<feature type="signal peptide" evidence="1">
    <location>
        <begin position="1"/>
        <end position="25"/>
    </location>
</feature>
<keyword evidence="1" id="KW-0732">Signal</keyword>
<sequence length="204" mass="21168">MKLFNSTLVGLSVATVASLTLGVEAASADLVAQGTCDIANLTGTTDCEGIYRGNDSNSITTSTEMFGKTGWSELWKVDDSSGTTGPLTVALNNAGQETSGTWTLSEDFNFDLYDSVMFVLKGGPTFTAYKSDGVTMSGTWNTDDLRNGGGRVGPGLSHFTVWTTGTGSGGNSSEPTPVPEPAALLGLGSVALASRFLRRKSEDA</sequence>
<protein>
    <submittedName>
        <fullName evidence="2">PEP-CTERM sorting domain-containing protein</fullName>
    </submittedName>
</protein>
<dbReference type="RefSeq" id="WP_252664994.1">
    <property type="nucleotide sequence ID" value="NZ_CP098611.1"/>
</dbReference>
<keyword evidence="3" id="KW-1185">Reference proteome</keyword>